<organism evidence="1 2">
    <name type="scientific">Anisodus tanguticus</name>
    <dbReference type="NCBI Taxonomy" id="243964"/>
    <lineage>
        <taxon>Eukaryota</taxon>
        <taxon>Viridiplantae</taxon>
        <taxon>Streptophyta</taxon>
        <taxon>Embryophyta</taxon>
        <taxon>Tracheophyta</taxon>
        <taxon>Spermatophyta</taxon>
        <taxon>Magnoliopsida</taxon>
        <taxon>eudicotyledons</taxon>
        <taxon>Gunneridae</taxon>
        <taxon>Pentapetalae</taxon>
        <taxon>asterids</taxon>
        <taxon>lamiids</taxon>
        <taxon>Solanales</taxon>
        <taxon>Solanaceae</taxon>
        <taxon>Solanoideae</taxon>
        <taxon>Hyoscyameae</taxon>
        <taxon>Anisodus</taxon>
    </lineage>
</organism>
<dbReference type="Pfam" id="PF12452">
    <property type="entry name" value="DUF3685"/>
    <property type="match status" value="2"/>
</dbReference>
<protein>
    <recommendedName>
        <fullName evidence="3">DUF3685 domain-containing protein</fullName>
    </recommendedName>
</protein>
<dbReference type="EMBL" id="JAVYJV010000007">
    <property type="protein sequence ID" value="KAK4366182.1"/>
    <property type="molecule type" value="Genomic_DNA"/>
</dbReference>
<reference evidence="1" key="1">
    <citation type="submission" date="2023-12" db="EMBL/GenBank/DDBJ databases">
        <title>Genome assembly of Anisodus tanguticus.</title>
        <authorList>
            <person name="Wang Y.-J."/>
        </authorList>
    </citation>
    <scope>NUCLEOTIDE SEQUENCE</scope>
    <source>
        <strain evidence="1">KB-2021</strain>
        <tissue evidence="1">Leaf</tissue>
    </source>
</reference>
<dbReference type="AlphaFoldDB" id="A0AAE1SB65"/>
<dbReference type="PANTHER" id="PTHR36807">
    <property type="entry name" value="PHOSPHOGLYCOLATE PHOSPHATASE"/>
    <property type="match status" value="1"/>
</dbReference>
<proteinExistence type="predicted"/>
<keyword evidence="2" id="KW-1185">Reference proteome</keyword>
<accession>A0AAE1SB65</accession>
<evidence type="ECO:0000313" key="1">
    <source>
        <dbReference type="EMBL" id="KAK4366182.1"/>
    </source>
</evidence>
<evidence type="ECO:0000313" key="2">
    <source>
        <dbReference type="Proteomes" id="UP001291623"/>
    </source>
</evidence>
<comment type="caution">
    <text evidence="1">The sequence shown here is derived from an EMBL/GenBank/DDBJ whole genome shotgun (WGS) entry which is preliminary data.</text>
</comment>
<evidence type="ECO:0008006" key="3">
    <source>
        <dbReference type="Google" id="ProtNLM"/>
    </source>
</evidence>
<sequence length="516" mass="57761">MAGQVAFTSSFKLLDNGQLSKHQLFMPKSSPMLLHRGFCFGSCKIYRIPSLSIWKVITPYLIKLEKRSNRQSCKRCFCLASLVDADAAAVTSEWVLTIDQMLLMTSIVLTYIAGVIPSDKNSPLVAGGKIQSGNVDTDGSSVLGSVRRNNDRISIEFAWDVVNGKLMNSLSSMKRVDLGAMSIEFEQNQGKQPSNLSALAQGPRLRLLWASFQLLKKEVDSISANAVTFSNDDSLGIFNDVIQKLCQPLCVTWLEEELSLRNDKTSTESLSSAVNNLNKYGILTNIRKSGKEHLFAELIGVLSFGSLRKAGLYNDSLFREHGVSILEDLVIMLADGIASMYLELISVDSSMSNEMNNLGLSLCTLSTRALQKLRNEAALNQWLHQNMEAVVSMYEDRFDLYTFQRQLIEESSKSKVQNVNWWKKLRVMSSQPVLSQLSTVVINQISTPVKRTKELRALTGWRYYYSLLLELADIAMPLIRSVISRLSDAISFFLVSLIGRSLGLIYTGIRQSLRWK</sequence>
<dbReference type="Proteomes" id="UP001291623">
    <property type="component" value="Unassembled WGS sequence"/>
</dbReference>
<dbReference type="PANTHER" id="PTHR36807:SF2">
    <property type="entry name" value="PHOSPHOGLYCOLATE PHOSPHATASE"/>
    <property type="match status" value="1"/>
</dbReference>
<dbReference type="InterPro" id="IPR022552">
    <property type="entry name" value="UPF_Ycf55"/>
</dbReference>
<gene>
    <name evidence="1" type="ORF">RND71_014062</name>
</gene>
<name>A0AAE1SB65_9SOLA</name>